<dbReference type="Proteomes" id="UP001500618">
    <property type="component" value="Unassembled WGS sequence"/>
</dbReference>
<evidence type="ECO:0000313" key="11">
    <source>
        <dbReference type="Proteomes" id="UP001500618"/>
    </source>
</evidence>
<comment type="cofactor">
    <cofactor evidence="1">
        <name>FAD</name>
        <dbReference type="ChEBI" id="CHEBI:57692"/>
    </cofactor>
</comment>
<keyword evidence="4" id="KW-0274">FAD</keyword>
<name>A0ABN2GRZ0_9ACTN</name>
<dbReference type="Gene3D" id="3.40.50.720">
    <property type="entry name" value="NAD(P)-binding Rossmann-like Domain"/>
    <property type="match status" value="1"/>
</dbReference>
<reference evidence="10 11" key="1">
    <citation type="journal article" date="2019" name="Int. J. Syst. Evol. Microbiol.">
        <title>The Global Catalogue of Microorganisms (GCM) 10K type strain sequencing project: providing services to taxonomists for standard genome sequencing and annotation.</title>
        <authorList>
            <consortium name="The Broad Institute Genomics Platform"/>
            <consortium name="The Broad Institute Genome Sequencing Center for Infectious Disease"/>
            <person name="Wu L."/>
            <person name="Ma J."/>
        </authorList>
    </citation>
    <scope>NUCLEOTIDE SEQUENCE [LARGE SCALE GENOMIC DNA]</scope>
    <source>
        <strain evidence="10 11">JCM 14718</strain>
    </source>
</reference>
<keyword evidence="5" id="KW-0560">Oxidoreductase</keyword>
<dbReference type="InterPro" id="IPR023209">
    <property type="entry name" value="DAO"/>
</dbReference>
<dbReference type="Pfam" id="PF01266">
    <property type="entry name" value="DAO"/>
    <property type="match status" value="1"/>
</dbReference>
<feature type="domain" description="FAD dependent oxidoreductase" evidence="9">
    <location>
        <begin position="2"/>
        <end position="301"/>
    </location>
</feature>
<dbReference type="SUPFAM" id="SSF54373">
    <property type="entry name" value="FAD-linked reductases, C-terminal domain"/>
    <property type="match status" value="1"/>
</dbReference>
<sequence>MVGAGVIGLTTGIRLLEAGADVRILAAELTADTTSAAATGMAGPVFHGPDPRTVGWELATTRELKTLDETAGVRMATGLGASTAAMGAAPPFADASALVRPATGDEVPTGFTSGLWMRVPLVDIPVYLEYLVGRFTANGGVIEQRRVESLALDAPIVVNCAGVGARRLAADPSVRPIKGQQVVVENPGLDGFFMAVTLEHEYASYHTFGRHVLLGGVTLEGSWDPAPSMEVGNRILERCVKLEPKFANARVLGHRAGLRPGRPKVRLEAETVGRNRIVHNYGHGGSGVLQSWGCAQETAELALAL</sequence>
<dbReference type="SUPFAM" id="SSF51971">
    <property type="entry name" value="Nucleotide-binding domain"/>
    <property type="match status" value="1"/>
</dbReference>
<comment type="similarity">
    <text evidence="2">Belongs to the DAMOX/DASOX family.</text>
</comment>
<dbReference type="EC" id="1.4.3.3" evidence="6"/>
<evidence type="ECO:0000256" key="8">
    <source>
        <dbReference type="ARBA" id="ARBA00049547"/>
    </source>
</evidence>
<dbReference type="EMBL" id="BAAANY010000009">
    <property type="protein sequence ID" value="GAA1675867.1"/>
    <property type="molecule type" value="Genomic_DNA"/>
</dbReference>
<comment type="caution">
    <text evidence="10">The sequence shown here is derived from an EMBL/GenBank/DDBJ whole genome shotgun (WGS) entry which is preliminary data.</text>
</comment>
<evidence type="ECO:0000256" key="3">
    <source>
        <dbReference type="ARBA" id="ARBA00022630"/>
    </source>
</evidence>
<accession>A0ABN2GRZ0</accession>
<evidence type="ECO:0000256" key="1">
    <source>
        <dbReference type="ARBA" id="ARBA00001974"/>
    </source>
</evidence>
<evidence type="ECO:0000259" key="9">
    <source>
        <dbReference type="Pfam" id="PF01266"/>
    </source>
</evidence>
<gene>
    <name evidence="10" type="ORF">GCM10009765_26470</name>
</gene>
<evidence type="ECO:0000256" key="5">
    <source>
        <dbReference type="ARBA" id="ARBA00023002"/>
    </source>
</evidence>
<evidence type="ECO:0000313" key="10">
    <source>
        <dbReference type="EMBL" id="GAA1675867.1"/>
    </source>
</evidence>
<evidence type="ECO:0000256" key="2">
    <source>
        <dbReference type="ARBA" id="ARBA00006730"/>
    </source>
</evidence>
<dbReference type="PANTHER" id="PTHR11530:SF11">
    <property type="entry name" value="D-ASPARTATE OXIDASE"/>
    <property type="match status" value="1"/>
</dbReference>
<dbReference type="PANTHER" id="PTHR11530">
    <property type="entry name" value="D-AMINO ACID OXIDASE"/>
    <property type="match status" value="1"/>
</dbReference>
<dbReference type="PROSITE" id="PS00677">
    <property type="entry name" value="DAO"/>
    <property type="match status" value="1"/>
</dbReference>
<keyword evidence="3" id="KW-0285">Flavoprotein</keyword>
<protein>
    <recommendedName>
        <fullName evidence="7">D-amino-acid oxidase</fullName>
        <ecNumber evidence="6">1.4.3.3</ecNumber>
    </recommendedName>
</protein>
<evidence type="ECO:0000256" key="7">
    <source>
        <dbReference type="ARBA" id="ARBA00039751"/>
    </source>
</evidence>
<dbReference type="Gene3D" id="3.30.9.10">
    <property type="entry name" value="D-Amino Acid Oxidase, subunit A, domain 2"/>
    <property type="match status" value="1"/>
</dbReference>
<evidence type="ECO:0000256" key="6">
    <source>
        <dbReference type="ARBA" id="ARBA00039101"/>
    </source>
</evidence>
<proteinExistence type="inferred from homology"/>
<dbReference type="InterPro" id="IPR006076">
    <property type="entry name" value="FAD-dep_OxRdtase"/>
</dbReference>
<dbReference type="InterPro" id="IPR006181">
    <property type="entry name" value="D-amino_acid_oxidase_CS"/>
</dbReference>
<organism evidence="10 11">
    <name type="scientific">Fodinicola feengrottensis</name>
    <dbReference type="NCBI Taxonomy" id="435914"/>
    <lineage>
        <taxon>Bacteria</taxon>
        <taxon>Bacillati</taxon>
        <taxon>Actinomycetota</taxon>
        <taxon>Actinomycetes</taxon>
        <taxon>Mycobacteriales</taxon>
        <taxon>Fodinicola</taxon>
    </lineage>
</organism>
<evidence type="ECO:0000256" key="4">
    <source>
        <dbReference type="ARBA" id="ARBA00022827"/>
    </source>
</evidence>
<comment type="catalytic activity">
    <reaction evidence="8">
        <text>a D-alpha-amino acid + O2 + H2O = a 2-oxocarboxylate + H2O2 + NH4(+)</text>
        <dbReference type="Rhea" id="RHEA:21816"/>
        <dbReference type="ChEBI" id="CHEBI:15377"/>
        <dbReference type="ChEBI" id="CHEBI:15379"/>
        <dbReference type="ChEBI" id="CHEBI:16240"/>
        <dbReference type="ChEBI" id="CHEBI:28938"/>
        <dbReference type="ChEBI" id="CHEBI:35179"/>
        <dbReference type="ChEBI" id="CHEBI:59871"/>
        <dbReference type="EC" id="1.4.3.3"/>
    </reaction>
    <physiologicalReaction direction="left-to-right" evidence="8">
        <dbReference type="Rhea" id="RHEA:21817"/>
    </physiologicalReaction>
</comment>
<keyword evidence="11" id="KW-1185">Reference proteome</keyword>